<comment type="caution">
    <text evidence="3">The sequence shown here is derived from an EMBL/GenBank/DDBJ whole genome shotgun (WGS) entry which is preliminary data.</text>
</comment>
<proteinExistence type="predicted"/>
<feature type="region of interest" description="Disordered" evidence="1">
    <location>
        <begin position="219"/>
        <end position="245"/>
    </location>
</feature>
<dbReference type="InterPro" id="IPR036388">
    <property type="entry name" value="WH-like_DNA-bd_sf"/>
</dbReference>
<evidence type="ECO:0000256" key="1">
    <source>
        <dbReference type="SAM" id="MobiDB-lite"/>
    </source>
</evidence>
<dbReference type="Pfam" id="PF04492">
    <property type="entry name" value="Phage_rep_O"/>
    <property type="match status" value="1"/>
</dbReference>
<dbReference type="EMBL" id="JBHTKX010000001">
    <property type="protein sequence ID" value="MFD1128289.1"/>
    <property type="molecule type" value="Genomic_DNA"/>
</dbReference>
<dbReference type="RefSeq" id="WP_251583466.1">
    <property type="nucleotide sequence ID" value="NZ_JBHTKX010000001.1"/>
</dbReference>
<accession>A0ABW3PMU8</accession>
<dbReference type="Proteomes" id="UP001597169">
    <property type="component" value="Unassembled WGS sequence"/>
</dbReference>
<feature type="compositionally biased region" description="Basic and acidic residues" evidence="1">
    <location>
        <begin position="134"/>
        <end position="143"/>
    </location>
</feature>
<keyword evidence="4" id="KW-1185">Reference proteome</keyword>
<protein>
    <submittedName>
        <fullName evidence="3">Replication protein</fullName>
    </submittedName>
</protein>
<sequence length="380" mass="44083">MTDSRKKNGFVAVANEIWDEVIRRDFSKRQKDILLFIWRLSYGCNQPTAIIPMQKDFALCGVGAGHIGAELRQLEKTNVIHRMNNEYSFNENHEQWDISSNKGWDKSRYGDLVHINLTQAKNERSKVTETVTEGEEKLPDESYRNSNSELPKQEVEEGNSDYRNSNFDVSSQLPKQEVKVTETVIPEEEMLEENAELTETVTSEVDELPNQEVEVTETVSDGKSRVTETVTSTPHEPLQDAASELSKDSKDLKDLKELKHMCVSLFETFWKAYPRKLRKKESLNVWEKLLKNNVDPKYLIRCAMNYAAHCKANGLEDRYILHATTFLNPKNEKYADYEEALVVHKPDHPRQGAKLEQRELTAEENEFYDRIYASRRSKER</sequence>
<feature type="domain" description="Bacteriophage lambda Replication protein O N-terminal" evidence="2">
    <location>
        <begin position="7"/>
        <end position="96"/>
    </location>
</feature>
<reference evidence="4" key="1">
    <citation type="journal article" date="2019" name="Int. J. Syst. Evol. Microbiol.">
        <title>The Global Catalogue of Microorganisms (GCM) 10K type strain sequencing project: providing services to taxonomists for standard genome sequencing and annotation.</title>
        <authorList>
            <consortium name="The Broad Institute Genomics Platform"/>
            <consortium name="The Broad Institute Genome Sequencing Center for Infectious Disease"/>
            <person name="Wu L."/>
            <person name="Ma J."/>
        </authorList>
    </citation>
    <scope>NUCLEOTIDE SEQUENCE [LARGE SCALE GENOMIC DNA]</scope>
    <source>
        <strain evidence="4">CCUG 53519</strain>
    </source>
</reference>
<feature type="region of interest" description="Disordered" evidence="1">
    <location>
        <begin position="122"/>
        <end position="168"/>
    </location>
</feature>
<name>A0ABW3PMU8_9BACL</name>
<evidence type="ECO:0000259" key="2">
    <source>
        <dbReference type="Pfam" id="PF04492"/>
    </source>
</evidence>
<dbReference type="InterPro" id="IPR006497">
    <property type="entry name" value="Phage_lambda_VrpO_N"/>
</dbReference>
<dbReference type="Gene3D" id="1.10.10.10">
    <property type="entry name" value="Winged helix-like DNA-binding domain superfamily/Winged helix DNA-binding domain"/>
    <property type="match status" value="1"/>
</dbReference>
<evidence type="ECO:0000313" key="3">
    <source>
        <dbReference type="EMBL" id="MFD1128289.1"/>
    </source>
</evidence>
<organism evidence="3 4">
    <name type="scientific">Paenibacillus provencensis</name>
    <dbReference type="NCBI Taxonomy" id="441151"/>
    <lineage>
        <taxon>Bacteria</taxon>
        <taxon>Bacillati</taxon>
        <taxon>Bacillota</taxon>
        <taxon>Bacilli</taxon>
        <taxon>Bacillales</taxon>
        <taxon>Paenibacillaceae</taxon>
        <taxon>Paenibacillus</taxon>
    </lineage>
</organism>
<evidence type="ECO:0000313" key="4">
    <source>
        <dbReference type="Proteomes" id="UP001597169"/>
    </source>
</evidence>
<gene>
    <name evidence="3" type="ORF">ACFQ3J_08900</name>
</gene>